<organism evidence="2 3">
    <name type="scientific">Muribaculum gordoncarteri</name>
    <dbReference type="NCBI Taxonomy" id="2530390"/>
    <lineage>
        <taxon>Bacteria</taxon>
        <taxon>Pseudomonadati</taxon>
        <taxon>Bacteroidota</taxon>
        <taxon>Bacteroidia</taxon>
        <taxon>Bacteroidales</taxon>
        <taxon>Muribaculaceae</taxon>
        <taxon>Muribaculum</taxon>
    </lineage>
</organism>
<gene>
    <name evidence="2" type="ORF">E7746_10335</name>
</gene>
<accession>A0A4P7VPW7</accession>
<dbReference type="SUPFAM" id="SSF56037">
    <property type="entry name" value="PheT/TilS domain"/>
    <property type="match status" value="1"/>
</dbReference>
<dbReference type="Gene3D" id="3.50.40.10">
    <property type="entry name" value="Phenylalanyl-trna Synthetase, Chain B, domain 3"/>
    <property type="match status" value="1"/>
</dbReference>
<dbReference type="AlphaFoldDB" id="A0A4P7VPW7"/>
<feature type="domain" description="B3/B4 tRNA-binding" evidence="1">
    <location>
        <begin position="61"/>
        <end position="210"/>
    </location>
</feature>
<dbReference type="GO" id="GO:0004826">
    <property type="term" value="F:phenylalanine-tRNA ligase activity"/>
    <property type="evidence" value="ECO:0007669"/>
    <property type="project" value="InterPro"/>
</dbReference>
<dbReference type="Proteomes" id="UP000297031">
    <property type="component" value="Chromosome"/>
</dbReference>
<dbReference type="KEGG" id="mgod:E7746_10335"/>
<evidence type="ECO:0000313" key="2">
    <source>
        <dbReference type="EMBL" id="QCD36248.1"/>
    </source>
</evidence>
<dbReference type="RefSeq" id="WP_136410727.1">
    <property type="nucleotide sequence ID" value="NZ_CP039393.1"/>
</dbReference>
<protein>
    <recommendedName>
        <fullName evidence="1">B3/B4 tRNA-binding domain-containing protein</fullName>
    </recommendedName>
</protein>
<name>A0A4P7VPW7_9BACT</name>
<dbReference type="EMBL" id="CP039393">
    <property type="protein sequence ID" value="QCD36248.1"/>
    <property type="molecule type" value="Genomic_DNA"/>
</dbReference>
<dbReference type="OrthoDB" id="9789812at2"/>
<evidence type="ECO:0000259" key="1">
    <source>
        <dbReference type="SMART" id="SM00873"/>
    </source>
</evidence>
<dbReference type="PANTHER" id="PTHR39209">
    <property type="match status" value="1"/>
</dbReference>
<sequence length="220" mass="24283">MEIKIEDIVRNAAPDLQVVTIEANVTNHPTTPKLKEEFLALGEEIKRRYTMPDINKRPAIAATRAAYKALGKEPNRYRPSSEALCRRIVKGMELYFISDLVDLINVVSVASGYSIGGFDADKIAGDTLSLGAGREGEDFEAIGRGQLNIACMPVYRDEVGGVGTPTSDNERTKLSDDTRRLLMCINVYGEEMPVDDTVALATRLLEEYCSATDIKVTTYR</sequence>
<dbReference type="GO" id="GO:0003723">
    <property type="term" value="F:RNA binding"/>
    <property type="evidence" value="ECO:0007669"/>
    <property type="project" value="InterPro"/>
</dbReference>
<dbReference type="InterPro" id="IPR020825">
    <property type="entry name" value="Phe-tRNA_synthase-like_B3/B4"/>
</dbReference>
<evidence type="ECO:0000313" key="3">
    <source>
        <dbReference type="Proteomes" id="UP000297031"/>
    </source>
</evidence>
<dbReference type="SMART" id="SM00873">
    <property type="entry name" value="B3_4"/>
    <property type="match status" value="1"/>
</dbReference>
<dbReference type="InterPro" id="IPR005146">
    <property type="entry name" value="B3/B4_tRNA-bd"/>
</dbReference>
<keyword evidence="3" id="KW-1185">Reference proteome</keyword>
<dbReference type="Pfam" id="PF03483">
    <property type="entry name" value="B3_4"/>
    <property type="match status" value="1"/>
</dbReference>
<proteinExistence type="predicted"/>
<reference evidence="2 3" key="1">
    <citation type="submission" date="2019-02" db="EMBL/GenBank/DDBJ databases">
        <title>Isolation and identification of novel species under the genus Muribaculum.</title>
        <authorList>
            <person name="Miyake S."/>
            <person name="Ding Y."/>
            <person name="Low A."/>
            <person name="Soh M."/>
            <person name="Seedorf H."/>
        </authorList>
    </citation>
    <scope>NUCLEOTIDE SEQUENCE [LARGE SCALE GENOMIC DNA]</scope>
    <source>
        <strain evidence="2 3">TLL-A4</strain>
    </source>
</reference>
<dbReference type="PANTHER" id="PTHR39209:SF2">
    <property type="entry name" value="CYTOPLASMIC PROTEIN"/>
    <property type="match status" value="1"/>
</dbReference>